<proteinExistence type="predicted"/>
<dbReference type="Proteomes" id="UP000281406">
    <property type="component" value="Unassembled WGS sequence"/>
</dbReference>
<organism evidence="2 3">
    <name type="scientific">Anabarilius grahami</name>
    <name type="common">Kanglang fish</name>
    <name type="synonym">Barilius grahami</name>
    <dbReference type="NCBI Taxonomy" id="495550"/>
    <lineage>
        <taxon>Eukaryota</taxon>
        <taxon>Metazoa</taxon>
        <taxon>Chordata</taxon>
        <taxon>Craniata</taxon>
        <taxon>Vertebrata</taxon>
        <taxon>Euteleostomi</taxon>
        <taxon>Actinopterygii</taxon>
        <taxon>Neopterygii</taxon>
        <taxon>Teleostei</taxon>
        <taxon>Ostariophysi</taxon>
        <taxon>Cypriniformes</taxon>
        <taxon>Xenocyprididae</taxon>
        <taxon>Xenocypridinae</taxon>
        <taxon>Xenocypridinae incertae sedis</taxon>
        <taxon>Anabarilius</taxon>
    </lineage>
</organism>
<feature type="region of interest" description="Disordered" evidence="1">
    <location>
        <begin position="1"/>
        <end position="41"/>
    </location>
</feature>
<comment type="caution">
    <text evidence="2">The sequence shown here is derived from an EMBL/GenBank/DDBJ whole genome shotgun (WGS) entry which is preliminary data.</text>
</comment>
<protein>
    <submittedName>
        <fullName evidence="2">Uncharacterized protein</fullName>
    </submittedName>
</protein>
<name>A0A3N0YL25_ANAGA</name>
<evidence type="ECO:0000313" key="3">
    <source>
        <dbReference type="Proteomes" id="UP000281406"/>
    </source>
</evidence>
<sequence>MLIKDSGSTTPVPPGSPDSLSPPPQLIHSSPAMSPPPSTAVTSTVLICPSEQIIPDESWVSQPSLRPLQLTAESGSAPPAALHLLPQAATPVSNASQTTHITAPAHTVLSTSTVVPQSHLGATVMSTAAHPLSSSMPSVPQQPTTATLLPHTRLRGVLRTALPPVTTHSRLLQPPFTSYQASAIPPTVPSHAQPPSFLPFSQDGHPAYPEQDRVLWELNEAAGAIDQHTPHEQRDFYYDTIASAASALVHDTVVMWFLRQ</sequence>
<dbReference type="OrthoDB" id="205255at2759"/>
<feature type="compositionally biased region" description="Low complexity" evidence="1">
    <location>
        <begin position="1"/>
        <end position="10"/>
    </location>
</feature>
<gene>
    <name evidence="2" type="ORF">DPX16_0338</name>
</gene>
<keyword evidence="3" id="KW-1185">Reference proteome</keyword>
<dbReference type="EMBL" id="RJVU01037532">
    <property type="protein sequence ID" value="ROL46590.1"/>
    <property type="molecule type" value="Genomic_DNA"/>
</dbReference>
<accession>A0A3N0YL25</accession>
<reference evidence="2 3" key="1">
    <citation type="submission" date="2018-10" db="EMBL/GenBank/DDBJ databases">
        <title>Genome assembly for a Yunnan-Guizhou Plateau 3E fish, Anabarilius grahami (Regan), and its evolutionary and genetic applications.</title>
        <authorList>
            <person name="Jiang W."/>
        </authorList>
    </citation>
    <scope>NUCLEOTIDE SEQUENCE [LARGE SCALE GENOMIC DNA]</scope>
    <source>
        <strain evidence="2">AG-KIZ</strain>
        <tissue evidence="2">Muscle</tissue>
    </source>
</reference>
<feature type="compositionally biased region" description="Pro residues" evidence="1">
    <location>
        <begin position="11"/>
        <end position="25"/>
    </location>
</feature>
<evidence type="ECO:0000313" key="2">
    <source>
        <dbReference type="EMBL" id="ROL46590.1"/>
    </source>
</evidence>
<evidence type="ECO:0000256" key="1">
    <source>
        <dbReference type="SAM" id="MobiDB-lite"/>
    </source>
</evidence>
<dbReference type="AlphaFoldDB" id="A0A3N0YL25"/>